<sequence length="70" mass="7629">MVAPAIDFPVIDAAAFPPLPNNNSGRESQKAIPNPPENYAQKMKDKEDESQVSPIKMKAVKVVNGEPIVR</sequence>
<protein>
    <submittedName>
        <fullName evidence="2">Uncharacterized protein</fullName>
    </submittedName>
</protein>
<proteinExistence type="predicted"/>
<evidence type="ECO:0000313" key="2">
    <source>
        <dbReference type="EMBL" id="MCD7463357.1"/>
    </source>
</evidence>
<dbReference type="EMBL" id="JACEIK010000879">
    <property type="protein sequence ID" value="MCD7463357.1"/>
    <property type="molecule type" value="Genomic_DNA"/>
</dbReference>
<evidence type="ECO:0000313" key="3">
    <source>
        <dbReference type="Proteomes" id="UP000823775"/>
    </source>
</evidence>
<feature type="non-terminal residue" evidence="2">
    <location>
        <position position="70"/>
    </location>
</feature>
<keyword evidence="3" id="KW-1185">Reference proteome</keyword>
<organism evidence="2 3">
    <name type="scientific">Datura stramonium</name>
    <name type="common">Jimsonweed</name>
    <name type="synonym">Common thornapple</name>
    <dbReference type="NCBI Taxonomy" id="4076"/>
    <lineage>
        <taxon>Eukaryota</taxon>
        <taxon>Viridiplantae</taxon>
        <taxon>Streptophyta</taxon>
        <taxon>Embryophyta</taxon>
        <taxon>Tracheophyta</taxon>
        <taxon>Spermatophyta</taxon>
        <taxon>Magnoliopsida</taxon>
        <taxon>eudicotyledons</taxon>
        <taxon>Gunneridae</taxon>
        <taxon>Pentapetalae</taxon>
        <taxon>asterids</taxon>
        <taxon>lamiids</taxon>
        <taxon>Solanales</taxon>
        <taxon>Solanaceae</taxon>
        <taxon>Solanoideae</taxon>
        <taxon>Datureae</taxon>
        <taxon>Datura</taxon>
    </lineage>
</organism>
<dbReference type="Proteomes" id="UP000823775">
    <property type="component" value="Unassembled WGS sequence"/>
</dbReference>
<gene>
    <name evidence="2" type="ORF">HAX54_050397</name>
</gene>
<comment type="caution">
    <text evidence="2">The sequence shown here is derived from an EMBL/GenBank/DDBJ whole genome shotgun (WGS) entry which is preliminary data.</text>
</comment>
<name>A0ABS8SWD6_DATST</name>
<accession>A0ABS8SWD6</accession>
<evidence type="ECO:0000256" key="1">
    <source>
        <dbReference type="SAM" id="MobiDB-lite"/>
    </source>
</evidence>
<reference evidence="2 3" key="1">
    <citation type="journal article" date="2021" name="BMC Genomics">
        <title>Datura genome reveals duplications of psychoactive alkaloid biosynthetic genes and high mutation rate following tissue culture.</title>
        <authorList>
            <person name="Rajewski A."/>
            <person name="Carter-House D."/>
            <person name="Stajich J."/>
            <person name="Litt A."/>
        </authorList>
    </citation>
    <scope>NUCLEOTIDE SEQUENCE [LARGE SCALE GENOMIC DNA]</scope>
    <source>
        <strain evidence="2">AR-01</strain>
    </source>
</reference>
<feature type="region of interest" description="Disordered" evidence="1">
    <location>
        <begin position="16"/>
        <end position="53"/>
    </location>
</feature>